<feature type="transmembrane region" description="Helical" evidence="1">
    <location>
        <begin position="20"/>
        <end position="48"/>
    </location>
</feature>
<dbReference type="Proteomes" id="UP000271974">
    <property type="component" value="Unassembled WGS sequence"/>
</dbReference>
<feature type="transmembrane region" description="Helical" evidence="1">
    <location>
        <begin position="241"/>
        <end position="262"/>
    </location>
</feature>
<dbReference type="EMBL" id="RQTK01000181">
    <property type="protein sequence ID" value="RUS85114.1"/>
    <property type="molecule type" value="Genomic_DNA"/>
</dbReference>
<dbReference type="CDD" id="cd00637">
    <property type="entry name" value="7tm_classA_rhodopsin-like"/>
    <property type="match status" value="1"/>
</dbReference>
<sequence>MLSYRLDNHTVSSDIAEFHAMLLFRVCVCTPLSVWSVLTGVVNVITYYRMGLRDGVNQNFFILSAADALQGVNTMADTIWNILGLVTKLDSSLVIHSLLTAAYSFPMGVSIITTTVIAVVRCCCVSMPFSVQRTLTASKQLAAILFLSGDFTAVIIYTSMDIQLFPSSPDDSVFKSKPVSQIWDSARLTLVFASFAIIVISMIILICALKKSSRLHRGFDADSSFTLSYIRSVRDRRIIKGIFLILALFVICYSTKIIIAILKIVSVKSGQLRQGTKSRCTVSGQNHVKFSDVKLEIRPQYVLAADIGVPHFRLLTASQLFFGKQRAVEMINKICLVSNCKD</sequence>
<reference evidence="2 3" key="1">
    <citation type="submission" date="2019-01" db="EMBL/GenBank/DDBJ databases">
        <title>A draft genome assembly of the solar-powered sea slug Elysia chlorotica.</title>
        <authorList>
            <person name="Cai H."/>
            <person name="Li Q."/>
            <person name="Fang X."/>
            <person name="Li J."/>
            <person name="Curtis N.E."/>
            <person name="Altenburger A."/>
            <person name="Shibata T."/>
            <person name="Feng M."/>
            <person name="Maeda T."/>
            <person name="Schwartz J.A."/>
            <person name="Shigenobu S."/>
            <person name="Lundholm N."/>
            <person name="Nishiyama T."/>
            <person name="Yang H."/>
            <person name="Hasebe M."/>
            <person name="Li S."/>
            <person name="Pierce S.K."/>
            <person name="Wang J."/>
        </authorList>
    </citation>
    <scope>NUCLEOTIDE SEQUENCE [LARGE SCALE GENOMIC DNA]</scope>
    <source>
        <strain evidence="2">EC2010</strain>
        <tissue evidence="2">Whole organism of an adult</tissue>
    </source>
</reference>
<evidence type="ECO:0000313" key="3">
    <source>
        <dbReference type="Proteomes" id="UP000271974"/>
    </source>
</evidence>
<accession>A0A433TU78</accession>
<feature type="transmembrane region" description="Helical" evidence="1">
    <location>
        <begin position="188"/>
        <end position="209"/>
    </location>
</feature>
<dbReference type="OrthoDB" id="6080945at2759"/>
<evidence type="ECO:0000256" key="1">
    <source>
        <dbReference type="SAM" id="Phobius"/>
    </source>
</evidence>
<gene>
    <name evidence="2" type="ORF">EGW08_007119</name>
</gene>
<comment type="caution">
    <text evidence="2">The sequence shown here is derived from an EMBL/GenBank/DDBJ whole genome shotgun (WGS) entry which is preliminary data.</text>
</comment>
<dbReference type="SUPFAM" id="SSF81321">
    <property type="entry name" value="Family A G protein-coupled receptor-like"/>
    <property type="match status" value="1"/>
</dbReference>
<protein>
    <recommendedName>
        <fullName evidence="4">G-protein coupled receptors family 1 profile domain-containing protein</fullName>
    </recommendedName>
</protein>
<proteinExistence type="predicted"/>
<keyword evidence="1" id="KW-0472">Membrane</keyword>
<dbReference type="Gene3D" id="1.20.1070.10">
    <property type="entry name" value="Rhodopsin 7-helix transmembrane proteins"/>
    <property type="match status" value="1"/>
</dbReference>
<feature type="transmembrane region" description="Helical" evidence="1">
    <location>
        <begin position="141"/>
        <end position="160"/>
    </location>
</feature>
<name>A0A433TU78_ELYCH</name>
<keyword evidence="1" id="KW-1133">Transmembrane helix</keyword>
<evidence type="ECO:0000313" key="2">
    <source>
        <dbReference type="EMBL" id="RUS85114.1"/>
    </source>
</evidence>
<feature type="transmembrane region" description="Helical" evidence="1">
    <location>
        <begin position="103"/>
        <end position="129"/>
    </location>
</feature>
<keyword evidence="1" id="KW-0812">Transmembrane</keyword>
<organism evidence="2 3">
    <name type="scientific">Elysia chlorotica</name>
    <name type="common">Eastern emerald elysia</name>
    <name type="synonym">Sea slug</name>
    <dbReference type="NCBI Taxonomy" id="188477"/>
    <lineage>
        <taxon>Eukaryota</taxon>
        <taxon>Metazoa</taxon>
        <taxon>Spiralia</taxon>
        <taxon>Lophotrochozoa</taxon>
        <taxon>Mollusca</taxon>
        <taxon>Gastropoda</taxon>
        <taxon>Heterobranchia</taxon>
        <taxon>Euthyneura</taxon>
        <taxon>Panpulmonata</taxon>
        <taxon>Sacoglossa</taxon>
        <taxon>Placobranchoidea</taxon>
        <taxon>Plakobranchidae</taxon>
        <taxon>Elysia</taxon>
    </lineage>
</organism>
<dbReference type="AlphaFoldDB" id="A0A433TU78"/>
<keyword evidence="3" id="KW-1185">Reference proteome</keyword>
<evidence type="ECO:0008006" key="4">
    <source>
        <dbReference type="Google" id="ProtNLM"/>
    </source>
</evidence>